<evidence type="ECO:0000313" key="1">
    <source>
        <dbReference type="EMBL" id="GAV19916.1"/>
    </source>
</evidence>
<accession>A0A1L8CLY8</accession>
<protein>
    <submittedName>
        <fullName evidence="1">Uncharacterized protein</fullName>
    </submittedName>
</protein>
<gene>
    <name evidence="1" type="ORF">MMIC_P0875</name>
</gene>
<evidence type="ECO:0000313" key="2">
    <source>
        <dbReference type="Proteomes" id="UP000231632"/>
    </source>
</evidence>
<dbReference type="STRING" id="1921010.MMIC_P0875"/>
<dbReference type="RefSeq" id="WP_171966453.1">
    <property type="nucleotide sequence ID" value="NZ_BDFD01000005.1"/>
</dbReference>
<organism evidence="1 2">
    <name type="scientific">Mariprofundus micogutta</name>
    <dbReference type="NCBI Taxonomy" id="1921010"/>
    <lineage>
        <taxon>Bacteria</taxon>
        <taxon>Pseudomonadati</taxon>
        <taxon>Pseudomonadota</taxon>
        <taxon>Candidatius Mariprofundia</taxon>
        <taxon>Mariprofundales</taxon>
        <taxon>Mariprofundaceae</taxon>
        <taxon>Mariprofundus</taxon>
    </lineage>
</organism>
<name>A0A1L8CLY8_9PROT</name>
<dbReference type="AlphaFoldDB" id="A0A1L8CLY8"/>
<sequence length="49" mass="5268">MSGAQRHATAAEVWAAFKAFLKSQGRSSILLVECQSAFWKSANVARKGA</sequence>
<dbReference type="EMBL" id="BDFD01000005">
    <property type="protein sequence ID" value="GAV19916.1"/>
    <property type="molecule type" value="Genomic_DNA"/>
</dbReference>
<keyword evidence="2" id="KW-1185">Reference proteome</keyword>
<dbReference type="Proteomes" id="UP000231632">
    <property type="component" value="Unassembled WGS sequence"/>
</dbReference>
<reference evidence="1 2" key="1">
    <citation type="journal article" date="2017" name="Arch. Microbiol.">
        <title>Mariprofundus micogutta sp. nov., a novel iron-oxidizing zetaproteobacterium isolated from a deep-sea hydrothermal field at the Bayonnaise knoll of the Izu-Ogasawara arc, and a description of Mariprofundales ord. nov. and Zetaproteobacteria classis nov.</title>
        <authorList>
            <person name="Makita H."/>
            <person name="Tanaka E."/>
            <person name="Mitsunobu S."/>
            <person name="Miyazaki M."/>
            <person name="Nunoura T."/>
            <person name="Uematsu K."/>
            <person name="Takaki Y."/>
            <person name="Nishi S."/>
            <person name="Shimamura S."/>
            <person name="Takai K."/>
        </authorList>
    </citation>
    <scope>NUCLEOTIDE SEQUENCE [LARGE SCALE GENOMIC DNA]</scope>
    <source>
        <strain evidence="1 2">ET2</strain>
    </source>
</reference>
<proteinExistence type="predicted"/>
<comment type="caution">
    <text evidence="1">The sequence shown here is derived from an EMBL/GenBank/DDBJ whole genome shotgun (WGS) entry which is preliminary data.</text>
</comment>